<feature type="transmembrane region" description="Helical" evidence="2">
    <location>
        <begin position="62"/>
        <end position="87"/>
    </location>
</feature>
<gene>
    <name evidence="3" type="ORF">LRAMOSA07078</name>
</gene>
<feature type="transmembrane region" description="Helical" evidence="2">
    <location>
        <begin position="527"/>
        <end position="549"/>
    </location>
</feature>
<feature type="compositionally biased region" description="Polar residues" evidence="1">
    <location>
        <begin position="1"/>
        <end position="25"/>
    </location>
</feature>
<evidence type="ECO:0000256" key="2">
    <source>
        <dbReference type="SAM" id="Phobius"/>
    </source>
</evidence>
<feature type="transmembrane region" description="Helical" evidence="2">
    <location>
        <begin position="168"/>
        <end position="187"/>
    </location>
</feature>
<organism evidence="3">
    <name type="scientific">Lichtheimia ramosa</name>
    <dbReference type="NCBI Taxonomy" id="688394"/>
    <lineage>
        <taxon>Eukaryota</taxon>
        <taxon>Fungi</taxon>
        <taxon>Fungi incertae sedis</taxon>
        <taxon>Mucoromycota</taxon>
        <taxon>Mucoromycotina</taxon>
        <taxon>Mucoromycetes</taxon>
        <taxon>Mucorales</taxon>
        <taxon>Lichtheimiaceae</taxon>
        <taxon>Lichtheimia</taxon>
    </lineage>
</organism>
<reference evidence="3" key="1">
    <citation type="journal article" date="2014" name="Genome Announc.">
        <title>De novo whole-genome sequence and genome annotation of Lichtheimia ramosa.</title>
        <authorList>
            <person name="Linde J."/>
            <person name="Schwartze V."/>
            <person name="Binder U."/>
            <person name="Lass-Florl C."/>
            <person name="Voigt K."/>
            <person name="Horn F."/>
        </authorList>
    </citation>
    <scope>NUCLEOTIDE SEQUENCE</scope>
    <source>
        <strain evidence="3">JMRC FSU:6197</strain>
    </source>
</reference>
<dbReference type="EMBL" id="LK023314">
    <property type="protein sequence ID" value="CDS04123.1"/>
    <property type="molecule type" value="Genomic_DNA"/>
</dbReference>
<feature type="region of interest" description="Disordered" evidence="1">
    <location>
        <begin position="1"/>
        <end position="46"/>
    </location>
</feature>
<dbReference type="InterPro" id="IPR021514">
    <property type="entry name" value="DUF3176"/>
</dbReference>
<dbReference type="PANTHER" id="PTHR35394">
    <property type="entry name" value="DUF3176 DOMAIN-CONTAINING PROTEIN"/>
    <property type="match status" value="1"/>
</dbReference>
<keyword evidence="2" id="KW-0812">Transmembrane</keyword>
<keyword evidence="2" id="KW-1133">Transmembrane helix</keyword>
<keyword evidence="2" id="KW-0472">Membrane</keyword>
<protein>
    <submittedName>
        <fullName evidence="3">Uncharacterized protein</fullName>
    </submittedName>
</protein>
<proteinExistence type="predicted"/>
<dbReference type="AlphaFoldDB" id="A0A077WD62"/>
<evidence type="ECO:0000256" key="1">
    <source>
        <dbReference type="SAM" id="MobiDB-lite"/>
    </source>
</evidence>
<name>A0A077WD62_9FUNG</name>
<sequence length="637" mass="71644">MTQVEGDTRSYNSHQSTSNSTSALHDNTRNRGKNNNDDAASTNTEKSKTGKLMARISGVRDLLGVVFLPILNVIFTAAMMGLLIYAYTTANGQTLDYTIGSMSVPSFISLITTLLKMGVMGGIGYAISEYKWVRFQNGGQLSLLDVYDACTRGVGGVIRVLLSIRMDIILIPAVIFQLGLIALGPAAQQILATYDGSVTCYVEPPLRPLRVKNFHRERWYSIPIPRRIAQLKGIKQSYIPLIGFGSAFANTSRGFLPYMYNVDSINITWHDIPTMRTDIDCVTDSYANARIIDDQTLNVSTLSEYFGSDRPIDVPRIFYAESMYNRTHYDRQRLVFDVLDTPDYHPEDRSLVGEQTVVLVSKGGQAMSGSLNNPEEEAMIEQCTLRSYVSNSTMTESGTFTAEIQPTWENKQLIEIDYNDLLNASYMSLRHFARDKRVSDNAYAYQLSLIATMTDRSNIKFHQESADRWAVAVPDNVENLFTNYIRDGFYRSDLLMTFYAPEERYPSRIIYGDTCFADDITYDLNSAAYLGLSLAPAVPVFWWVLLWIISLYQTNGISRGNSQIALMATGLTHRVSDRFKGFSHTGQAQLFSRASKVKAWFGEIRRSDGRRGHVAFGLEDEIQPLRVRSQRNDEAVA</sequence>
<accession>A0A077WD62</accession>
<dbReference type="PANTHER" id="PTHR35394:SF5">
    <property type="entry name" value="DUF3176 DOMAIN-CONTAINING PROTEIN"/>
    <property type="match status" value="1"/>
</dbReference>
<dbReference type="OrthoDB" id="5376804at2759"/>
<evidence type="ECO:0000313" key="3">
    <source>
        <dbReference type="EMBL" id="CDS04123.1"/>
    </source>
</evidence>
<dbReference type="Pfam" id="PF11374">
    <property type="entry name" value="DUF3176"/>
    <property type="match status" value="1"/>
</dbReference>
<feature type="transmembrane region" description="Helical" evidence="2">
    <location>
        <begin position="107"/>
        <end position="127"/>
    </location>
</feature>